<dbReference type="InterPro" id="IPR012318">
    <property type="entry name" value="HTH_CRP"/>
</dbReference>
<dbReference type="Pfam" id="PF13545">
    <property type="entry name" value="HTH_Crp_2"/>
    <property type="match status" value="1"/>
</dbReference>
<keyword evidence="2" id="KW-0238">DNA-binding</keyword>
<sequence length="218" mass="23457">MTPSVSVLPPSWVGPPPNPQHDYASRDLAKGDALYYAGDEASTIYRVTEGLFKLSIDLPSGRERVIGVSGPGDFIGALTPAPHYAENAEALSPKVRVLVIPKEDAPKLHGELHKATGAQLLQLKDALEDTDLPVGARLARTLLRLGHRFGHTTAAGRVQLTLPLTHDHLAAMIGAARETTTAALSEMRERGALSGTRGQYSFDPSELRAYVRDLLQPL</sequence>
<dbReference type="OrthoDB" id="892842at2"/>
<proteinExistence type="predicted"/>
<evidence type="ECO:0000256" key="3">
    <source>
        <dbReference type="ARBA" id="ARBA00023163"/>
    </source>
</evidence>
<reference evidence="8" key="1">
    <citation type="submission" date="2010-05" db="EMBL/GenBank/DDBJ databases">
        <title>The complete genome of Truepera radiovictris DSM 17093.</title>
        <authorList>
            <consortium name="US DOE Joint Genome Institute (JGI-PGF)"/>
            <person name="Lucas S."/>
            <person name="Copeland A."/>
            <person name="Lapidus A."/>
            <person name="Glavina del Rio T."/>
            <person name="Dalin E."/>
            <person name="Tice H."/>
            <person name="Bruce D."/>
            <person name="Goodwin L."/>
            <person name="Pitluck S."/>
            <person name="Kyrpides N."/>
            <person name="Mavromatis K."/>
            <person name="Ovchinnikova G."/>
            <person name="Munk A.C."/>
            <person name="Detter J.C."/>
            <person name="Han C."/>
            <person name="Tapia R."/>
            <person name="Land M."/>
            <person name="Hauser L."/>
            <person name="Markowitz V."/>
            <person name="Cheng J.-F."/>
            <person name="Hugenholtz P."/>
            <person name="Woyke T."/>
            <person name="Wu D."/>
            <person name="Tindall B."/>
            <person name="Pomrenke H.G."/>
            <person name="Brambilla E."/>
            <person name="Klenk H.-P."/>
            <person name="Eisen J.A."/>
        </authorList>
    </citation>
    <scope>NUCLEOTIDE SEQUENCE [LARGE SCALE GENOMIC DNA]</scope>
    <source>
        <strain evidence="8">DSM 17093 / CIP 108686 / LMG 22925 / RQ-24</strain>
    </source>
</reference>
<keyword evidence="3" id="KW-0804">Transcription</keyword>
<dbReference type="PROSITE" id="PS50042">
    <property type="entry name" value="CNMP_BINDING_3"/>
    <property type="match status" value="1"/>
</dbReference>
<dbReference type="GO" id="GO:0005829">
    <property type="term" value="C:cytosol"/>
    <property type="evidence" value="ECO:0007669"/>
    <property type="project" value="TreeGrafter"/>
</dbReference>
<evidence type="ECO:0000313" key="7">
    <source>
        <dbReference type="EMBL" id="ADI13775.1"/>
    </source>
</evidence>
<dbReference type="HOGENOM" id="CLU_075053_3_1_0"/>
<dbReference type="SUPFAM" id="SSF51206">
    <property type="entry name" value="cAMP-binding domain-like"/>
    <property type="match status" value="1"/>
</dbReference>
<evidence type="ECO:0000259" key="6">
    <source>
        <dbReference type="PROSITE" id="PS51063"/>
    </source>
</evidence>
<dbReference type="InterPro" id="IPR036388">
    <property type="entry name" value="WH-like_DNA-bd_sf"/>
</dbReference>
<dbReference type="KEGG" id="tra:Trad_0639"/>
<dbReference type="EMBL" id="CP002049">
    <property type="protein sequence ID" value="ADI13775.1"/>
    <property type="molecule type" value="Genomic_DNA"/>
</dbReference>
<dbReference type="InterPro" id="IPR018490">
    <property type="entry name" value="cNMP-bd_dom_sf"/>
</dbReference>
<evidence type="ECO:0000259" key="5">
    <source>
        <dbReference type="PROSITE" id="PS50042"/>
    </source>
</evidence>
<dbReference type="PANTHER" id="PTHR24567">
    <property type="entry name" value="CRP FAMILY TRANSCRIPTIONAL REGULATORY PROTEIN"/>
    <property type="match status" value="1"/>
</dbReference>
<dbReference type="CDD" id="cd00038">
    <property type="entry name" value="CAP_ED"/>
    <property type="match status" value="1"/>
</dbReference>
<dbReference type="PROSITE" id="PS51063">
    <property type="entry name" value="HTH_CRP_2"/>
    <property type="match status" value="1"/>
</dbReference>
<keyword evidence="8" id="KW-1185">Reference proteome</keyword>
<evidence type="ECO:0000256" key="2">
    <source>
        <dbReference type="ARBA" id="ARBA00023125"/>
    </source>
</evidence>
<dbReference type="GO" id="GO:0003700">
    <property type="term" value="F:DNA-binding transcription factor activity"/>
    <property type="evidence" value="ECO:0007669"/>
    <property type="project" value="TreeGrafter"/>
</dbReference>
<dbReference type="STRING" id="649638.Trad_0639"/>
<dbReference type="InterPro" id="IPR000595">
    <property type="entry name" value="cNMP-bd_dom"/>
</dbReference>
<dbReference type="SMART" id="SM00100">
    <property type="entry name" value="cNMP"/>
    <property type="match status" value="1"/>
</dbReference>
<dbReference type="Gene3D" id="2.60.120.10">
    <property type="entry name" value="Jelly Rolls"/>
    <property type="match status" value="1"/>
</dbReference>
<dbReference type="Pfam" id="PF00027">
    <property type="entry name" value="cNMP_binding"/>
    <property type="match status" value="1"/>
</dbReference>
<feature type="domain" description="Cyclic nucleotide-binding" evidence="5">
    <location>
        <begin position="23"/>
        <end position="78"/>
    </location>
</feature>
<accession>D7CTB8</accession>
<organism evidence="7 8">
    <name type="scientific">Truepera radiovictrix (strain DSM 17093 / CIP 108686 / LMG 22925 / RQ-24)</name>
    <dbReference type="NCBI Taxonomy" id="649638"/>
    <lineage>
        <taxon>Bacteria</taxon>
        <taxon>Thermotogati</taxon>
        <taxon>Deinococcota</taxon>
        <taxon>Deinococci</taxon>
        <taxon>Trueperales</taxon>
        <taxon>Trueperaceae</taxon>
        <taxon>Truepera</taxon>
    </lineage>
</organism>
<evidence type="ECO:0000313" key="8">
    <source>
        <dbReference type="Proteomes" id="UP000000379"/>
    </source>
</evidence>
<dbReference type="Gene3D" id="1.10.10.10">
    <property type="entry name" value="Winged helix-like DNA-binding domain superfamily/Winged helix DNA-binding domain"/>
    <property type="match status" value="1"/>
</dbReference>
<dbReference type="SMART" id="SM00419">
    <property type="entry name" value="HTH_CRP"/>
    <property type="match status" value="1"/>
</dbReference>
<dbReference type="RefSeq" id="WP_013177147.1">
    <property type="nucleotide sequence ID" value="NC_014221.1"/>
</dbReference>
<gene>
    <name evidence="7" type="ordered locus">Trad_0639</name>
</gene>
<dbReference type="SUPFAM" id="SSF46785">
    <property type="entry name" value="Winged helix' DNA-binding domain"/>
    <property type="match status" value="1"/>
</dbReference>
<feature type="domain" description="HTH crp-type" evidence="6">
    <location>
        <begin position="132"/>
        <end position="206"/>
    </location>
</feature>
<dbReference type="PANTHER" id="PTHR24567:SF74">
    <property type="entry name" value="HTH-TYPE TRANSCRIPTIONAL REGULATOR ARCR"/>
    <property type="match status" value="1"/>
</dbReference>
<protein>
    <submittedName>
        <fullName evidence="7">Transcriptional regulator, Crp/Fnr family</fullName>
    </submittedName>
</protein>
<dbReference type="InterPro" id="IPR036390">
    <property type="entry name" value="WH_DNA-bd_sf"/>
</dbReference>
<dbReference type="InterPro" id="IPR014710">
    <property type="entry name" value="RmlC-like_jellyroll"/>
</dbReference>
<reference evidence="7 8" key="2">
    <citation type="journal article" date="2011" name="Stand. Genomic Sci.">
        <title>Complete genome sequence of Truepera radiovictrix type strain (RQ-24).</title>
        <authorList>
            <person name="Ivanova N."/>
            <person name="Rohde C."/>
            <person name="Munk C."/>
            <person name="Nolan M."/>
            <person name="Lucas S."/>
            <person name="Del Rio T.G."/>
            <person name="Tice H."/>
            <person name="Deshpande S."/>
            <person name="Cheng J.F."/>
            <person name="Tapia R."/>
            <person name="Han C."/>
            <person name="Goodwin L."/>
            <person name="Pitluck S."/>
            <person name="Liolios K."/>
            <person name="Mavromatis K."/>
            <person name="Mikhailova N."/>
            <person name="Pati A."/>
            <person name="Chen A."/>
            <person name="Palaniappan K."/>
            <person name="Land M."/>
            <person name="Hauser L."/>
            <person name="Chang Y.J."/>
            <person name="Jeffries C.D."/>
            <person name="Brambilla E."/>
            <person name="Rohde M."/>
            <person name="Goker M."/>
            <person name="Tindall B.J."/>
            <person name="Woyke T."/>
            <person name="Bristow J."/>
            <person name="Eisen J.A."/>
            <person name="Markowitz V."/>
            <person name="Hugenholtz P."/>
            <person name="Kyrpides N.C."/>
            <person name="Klenk H.P."/>
            <person name="Lapidus A."/>
        </authorList>
    </citation>
    <scope>NUCLEOTIDE SEQUENCE [LARGE SCALE GENOMIC DNA]</scope>
    <source>
        <strain evidence="8">DSM 17093 / CIP 108686 / LMG 22925 / RQ-24</strain>
    </source>
</reference>
<evidence type="ECO:0000256" key="1">
    <source>
        <dbReference type="ARBA" id="ARBA00023015"/>
    </source>
</evidence>
<name>D7CTB8_TRURR</name>
<evidence type="ECO:0000256" key="4">
    <source>
        <dbReference type="SAM" id="MobiDB-lite"/>
    </source>
</evidence>
<dbReference type="InterPro" id="IPR050397">
    <property type="entry name" value="Env_Response_Regulators"/>
</dbReference>
<dbReference type="eggNOG" id="COG0664">
    <property type="taxonomic scope" value="Bacteria"/>
</dbReference>
<dbReference type="Proteomes" id="UP000000379">
    <property type="component" value="Chromosome"/>
</dbReference>
<dbReference type="GO" id="GO:0003677">
    <property type="term" value="F:DNA binding"/>
    <property type="evidence" value="ECO:0007669"/>
    <property type="project" value="UniProtKB-KW"/>
</dbReference>
<feature type="region of interest" description="Disordered" evidence="4">
    <location>
        <begin position="1"/>
        <end position="20"/>
    </location>
</feature>
<keyword evidence="1" id="KW-0805">Transcription regulation</keyword>
<dbReference type="AlphaFoldDB" id="D7CTB8"/>